<accession>A2TJS6</accession>
<dbReference type="EMBL" id="KP195021">
    <property type="protein sequence ID" value="AJU57502.1"/>
    <property type="molecule type" value="mRNA"/>
</dbReference>
<dbReference type="EMBL" id="EF207318">
    <property type="protein sequence ID" value="ABN04119.1"/>
    <property type="molecule type" value="mRNA"/>
</dbReference>
<protein>
    <submittedName>
        <fullName evidence="2">Tripsin inhibitor</fullName>
    </submittedName>
    <submittedName>
        <fullName evidence="1">Trypsin inhibitor</fullName>
    </submittedName>
</protein>
<evidence type="ECO:0000313" key="2">
    <source>
        <dbReference type="EMBL" id="AJU57502.1"/>
    </source>
</evidence>
<dbReference type="AlphaFoldDB" id="A2TJS6"/>
<reference evidence="2" key="2">
    <citation type="submission" date="2014-11" db="EMBL/GenBank/DDBJ databases">
        <authorList>
            <person name="Yadav R."/>
            <person name="Pande V."/>
            <person name="Sanyal I."/>
            <person name="Amla D.V."/>
        </authorList>
    </citation>
    <scope>NUCLEOTIDE SEQUENCE</scope>
</reference>
<proteinExistence type="evidence at transcript level"/>
<reference evidence="1" key="1">
    <citation type="submission" date="2007-01" db="EMBL/GenBank/DDBJ databases">
        <authorList>
            <person name="Chumki B."/>
            <person name="Bhavani P."/>
            <person name="Mohan M.N."/>
            <person name="Manjunath N.H."/>
            <person name="Theertha Prasad D."/>
        </authorList>
    </citation>
    <scope>NUCLEOTIDE SEQUENCE</scope>
</reference>
<evidence type="ECO:0000313" key="1">
    <source>
        <dbReference type="EMBL" id="ABN04119.1"/>
    </source>
</evidence>
<sequence length="121" mass="14358">MSDLTVNDVIHRSSRCENRRFAGYRPAPICNGFRARHKERKEPELARRSIVFLRRASHCGYRHERHIIREQSRYCRQQTLTVRQQTKNGQEQINTEQLSSRHCCRPFLPLPLAYSLHASRS</sequence>
<name>A2TJS6_9MAGN</name>
<organism evidence="1">
    <name type="scientific">Cocculus hirsutus</name>
    <dbReference type="NCBI Taxonomy" id="421226"/>
    <lineage>
        <taxon>Eukaryota</taxon>
        <taxon>Viridiplantae</taxon>
        <taxon>Streptophyta</taxon>
        <taxon>Embryophyta</taxon>
        <taxon>Tracheophyta</taxon>
        <taxon>Spermatophyta</taxon>
        <taxon>Magnoliopsida</taxon>
        <taxon>Ranunculales</taxon>
        <taxon>Menispermaceae</taxon>
        <taxon>Menispermoideae</taxon>
        <taxon>Pachygoneae</taxon>
        <taxon>Cocculus</taxon>
    </lineage>
</organism>